<feature type="region of interest" description="Disordered" evidence="1">
    <location>
        <begin position="1162"/>
        <end position="1183"/>
    </location>
</feature>
<feature type="compositionally biased region" description="Basic and acidic residues" evidence="1">
    <location>
        <begin position="427"/>
        <end position="444"/>
    </location>
</feature>
<gene>
    <name evidence="4" type="ORF">CVT26_002162</name>
</gene>
<feature type="transmembrane region" description="Helical" evidence="2">
    <location>
        <begin position="1095"/>
        <end position="1112"/>
    </location>
</feature>
<feature type="transmembrane region" description="Helical" evidence="2">
    <location>
        <begin position="155"/>
        <end position="180"/>
    </location>
</feature>
<evidence type="ECO:0000259" key="3">
    <source>
        <dbReference type="Pfam" id="PF02714"/>
    </source>
</evidence>
<comment type="caution">
    <text evidence="4">The sequence shown here is derived from an EMBL/GenBank/DDBJ whole genome shotgun (WGS) entry which is preliminary data.</text>
</comment>
<proteinExistence type="predicted"/>
<dbReference type="STRING" id="231916.A0A409VCY4"/>
<name>A0A409VCY4_9AGAR</name>
<keyword evidence="2" id="KW-0472">Membrane</keyword>
<feature type="region of interest" description="Disordered" evidence="1">
    <location>
        <begin position="24"/>
        <end position="82"/>
    </location>
</feature>
<feature type="transmembrane region" description="Helical" evidence="2">
    <location>
        <begin position="1053"/>
        <end position="1074"/>
    </location>
</feature>
<feature type="transmembrane region" description="Helical" evidence="2">
    <location>
        <begin position="1118"/>
        <end position="1136"/>
    </location>
</feature>
<dbReference type="GO" id="GO:0005886">
    <property type="term" value="C:plasma membrane"/>
    <property type="evidence" value="ECO:0007669"/>
    <property type="project" value="TreeGrafter"/>
</dbReference>
<evidence type="ECO:0000256" key="1">
    <source>
        <dbReference type="SAM" id="MobiDB-lite"/>
    </source>
</evidence>
<feature type="transmembrane region" description="Helical" evidence="2">
    <location>
        <begin position="882"/>
        <end position="909"/>
    </location>
</feature>
<feature type="compositionally biased region" description="Basic and acidic residues" evidence="1">
    <location>
        <begin position="713"/>
        <end position="728"/>
    </location>
</feature>
<evidence type="ECO:0000313" key="5">
    <source>
        <dbReference type="Proteomes" id="UP000284706"/>
    </source>
</evidence>
<feature type="transmembrane region" description="Helical" evidence="2">
    <location>
        <begin position="930"/>
        <end position="951"/>
    </location>
</feature>
<keyword evidence="5" id="KW-1185">Reference proteome</keyword>
<feature type="transmembrane region" description="Helical" evidence="2">
    <location>
        <begin position="1027"/>
        <end position="1047"/>
    </location>
</feature>
<organism evidence="4 5">
    <name type="scientific">Gymnopilus dilepis</name>
    <dbReference type="NCBI Taxonomy" id="231916"/>
    <lineage>
        <taxon>Eukaryota</taxon>
        <taxon>Fungi</taxon>
        <taxon>Dikarya</taxon>
        <taxon>Basidiomycota</taxon>
        <taxon>Agaricomycotina</taxon>
        <taxon>Agaricomycetes</taxon>
        <taxon>Agaricomycetidae</taxon>
        <taxon>Agaricales</taxon>
        <taxon>Agaricineae</taxon>
        <taxon>Hymenogastraceae</taxon>
        <taxon>Gymnopilus</taxon>
    </lineage>
</organism>
<feature type="region of interest" description="Disordered" evidence="1">
    <location>
        <begin position="507"/>
        <end position="535"/>
    </location>
</feature>
<evidence type="ECO:0000313" key="4">
    <source>
        <dbReference type="EMBL" id="PPQ64279.1"/>
    </source>
</evidence>
<keyword evidence="2" id="KW-0812">Transmembrane</keyword>
<dbReference type="GO" id="GO:0005227">
    <property type="term" value="F:calcium-activated cation channel activity"/>
    <property type="evidence" value="ECO:0007669"/>
    <property type="project" value="InterPro"/>
</dbReference>
<dbReference type="InterPro" id="IPR003864">
    <property type="entry name" value="CSC1/OSCA1-like_7TM"/>
</dbReference>
<reference evidence="4 5" key="1">
    <citation type="journal article" date="2018" name="Evol. Lett.">
        <title>Horizontal gene cluster transfer increased hallucinogenic mushroom diversity.</title>
        <authorList>
            <person name="Reynolds H.T."/>
            <person name="Vijayakumar V."/>
            <person name="Gluck-Thaler E."/>
            <person name="Korotkin H.B."/>
            <person name="Matheny P.B."/>
            <person name="Slot J.C."/>
        </authorList>
    </citation>
    <scope>NUCLEOTIDE SEQUENCE [LARGE SCALE GENOMIC DNA]</scope>
    <source>
        <strain evidence="4 5">SRW20</strain>
    </source>
</reference>
<dbReference type="PANTHER" id="PTHR13018">
    <property type="entry name" value="PROBABLE MEMBRANE PROTEIN DUF221-RELATED"/>
    <property type="match status" value="1"/>
</dbReference>
<feature type="transmembrane region" description="Helical" evidence="2">
    <location>
        <begin position="251"/>
        <end position="274"/>
    </location>
</feature>
<sequence>MLSLDSELDERFYLLRPRNDPNIDWSTSSIASGSSPSSSTSPAAASNVIPSAIPPTSIPSTNLPTTSPASAATSSTPSFPNGSSSVAVFTTSFPVTTVTEASTTFTSFSQSFVTQSSLLSRSSTMSSTASAELSTTSIFQSRAGVVCPGTGFDSAAAGILAAVIVPSVIGLVLWLVFAIVRPRYRQVYALREWFVQQDLRPKPLGSSFFAFLFPKVPLVPSMPSDVSNAGRSAAQDAKLFPSDEEISQRSLWVALLIALGWSVLALGGALPLYLVNTPCNSNYQSPAVFGGGYSTLTDLSLIRPLRVIQNGGSVTTDPSRFQLREVLSGSDTFNAHIRIIILTVLTILLGLLPALIKIIKEFNKVVDYRRRWLEIKCEGKDMGWLSARKAPGFATWGEKQFKDYLVKIGLSSSLGDAGRRNGGSRARNGEKRTRRREEELPLNQKDDLSADIDIQSLFSIGDTHKLALLIEERDEILDNLEMAETKYISSFRVTTPDPSVLDFVPTPPPPADPKRPYISRPLPLAPQKPRSRPRRHMNRAYAASSLAPSSFVAPSSYYKLRGVSGVNGGRFADSTAAKHQSFSESINSRVIGSRFMEVNRNSAAYGRLPLGSHVTVEKSGELGPASHDSWLPPIPDPRLYGPNYGIESVDEMHVDEHGVVQPIPEQDEEWVDVSANGPEGFDTDFNGIPPDQAGPSSFLRRPRPRKSYTPPSTHRDTFPLRQDDHLDPESVPPPHLRLQPSQPFVRPLDGLGFDQLGDVYTEITHWRSKLKIINADIAEVQRECYNDIASGTGINGWLLVGRGLRFIPGIQMIEGRAKEDIRWDVLQNERTGLDTLVMWSVIGIVSIIMAAALTAAVGLFLAPAPDVAHFIPFFQPLVKANTIAEGIATIFAPALAATLFIVAGLWIIYRVATIHGSISVSGNQLLIFKITFFVLTAVGTIWLVAIGAILFSMQALNTSAMSTETISNGSVFMSILCLALIINVAIIFPALLLLQPLRLWRVLRAEKQAMTPRQRFRAVYPRTYDPSFAIGACVLAIVFASTFALIFPLIAPAVVILLLLTLIAHRFLVGYVYARTHSQTGGLLQIWLLRRFGTLLSFQPILLGLIVLSLRYWIEGGILVGTGVLVILFVETYADWKTKLPGRNSLSPITLNSLQTFTSSAERYSNPETDTVNGSSLPGNPTRGSMASVLEMMSVTLAVMPSSSSYQGAVPLPTETLDDLTATERAARTHPDAPPHLPPLPFADHAEEMAGIMYAPELIAPPPIIWLPNDSAGVARSEAVDLQKYHDLQVAIDVRAKEDVIRRISSSSRRPSR</sequence>
<feature type="transmembrane region" description="Helical" evidence="2">
    <location>
        <begin position="836"/>
        <end position="862"/>
    </location>
</feature>
<feature type="region of interest" description="Disordered" evidence="1">
    <location>
        <begin position="415"/>
        <end position="444"/>
    </location>
</feature>
<dbReference type="Pfam" id="PF02714">
    <property type="entry name" value="RSN1_7TM"/>
    <property type="match status" value="1"/>
</dbReference>
<feature type="compositionally biased region" description="Low complexity" evidence="1">
    <location>
        <begin position="58"/>
        <end position="82"/>
    </location>
</feature>
<accession>A0A409VCY4</accession>
<dbReference type="EMBL" id="NHYE01005668">
    <property type="protein sequence ID" value="PPQ64279.1"/>
    <property type="molecule type" value="Genomic_DNA"/>
</dbReference>
<feature type="transmembrane region" description="Helical" evidence="2">
    <location>
        <begin position="971"/>
        <end position="994"/>
    </location>
</feature>
<protein>
    <recommendedName>
        <fullName evidence="3">CSC1/OSCA1-like 7TM region domain-containing protein</fullName>
    </recommendedName>
</protein>
<feature type="domain" description="CSC1/OSCA1-like 7TM region" evidence="3">
    <location>
        <begin position="841"/>
        <end position="1105"/>
    </location>
</feature>
<keyword evidence="2" id="KW-1133">Transmembrane helix</keyword>
<feature type="compositionally biased region" description="Low complexity" evidence="1">
    <location>
        <begin position="26"/>
        <end position="51"/>
    </location>
</feature>
<evidence type="ECO:0000256" key="2">
    <source>
        <dbReference type="SAM" id="Phobius"/>
    </source>
</evidence>
<feature type="transmembrane region" description="Helical" evidence="2">
    <location>
        <begin position="335"/>
        <end position="356"/>
    </location>
</feature>
<feature type="region of interest" description="Disordered" evidence="1">
    <location>
        <begin position="673"/>
        <end position="741"/>
    </location>
</feature>
<dbReference type="OrthoDB" id="2591106at2759"/>
<dbReference type="InParanoid" id="A0A409VCY4"/>
<dbReference type="Proteomes" id="UP000284706">
    <property type="component" value="Unassembled WGS sequence"/>
</dbReference>
<dbReference type="InterPro" id="IPR045122">
    <property type="entry name" value="Csc1-like"/>
</dbReference>